<keyword evidence="8" id="KW-1185">Reference proteome</keyword>
<dbReference type="GO" id="GO:0006355">
    <property type="term" value="P:regulation of DNA-templated transcription"/>
    <property type="evidence" value="ECO:0007669"/>
    <property type="project" value="InterPro"/>
</dbReference>
<feature type="active site" description="Nucleophile" evidence="5">
    <location>
        <position position="361"/>
    </location>
</feature>
<feature type="domain" description="SAM-dependent MTase RsmB/NOP-type" evidence="6">
    <location>
        <begin position="150"/>
        <end position="423"/>
    </location>
</feature>
<evidence type="ECO:0000256" key="2">
    <source>
        <dbReference type="ARBA" id="ARBA00022679"/>
    </source>
</evidence>
<dbReference type="PANTHER" id="PTHR22807:SF30">
    <property type="entry name" value="28S RRNA (CYTOSINE(4447)-C(5))-METHYLTRANSFERASE-RELATED"/>
    <property type="match status" value="1"/>
</dbReference>
<dbReference type="InterPro" id="IPR035926">
    <property type="entry name" value="NusB-like_sf"/>
</dbReference>
<evidence type="ECO:0000259" key="6">
    <source>
        <dbReference type="PROSITE" id="PS51686"/>
    </source>
</evidence>
<dbReference type="RefSeq" id="WP_109603673.1">
    <property type="nucleotide sequence ID" value="NZ_JAMHJO010000001.1"/>
</dbReference>
<dbReference type="Proteomes" id="UP000245921">
    <property type="component" value="Unassembled WGS sequence"/>
</dbReference>
<dbReference type="Gene3D" id="1.10.940.10">
    <property type="entry name" value="NusB-like"/>
    <property type="match status" value="1"/>
</dbReference>
<name>A0AA45C9B8_9BACT</name>
<dbReference type="GO" id="GO:0003723">
    <property type="term" value="F:RNA binding"/>
    <property type="evidence" value="ECO:0007669"/>
    <property type="project" value="UniProtKB-UniRule"/>
</dbReference>
<dbReference type="InterPro" id="IPR029063">
    <property type="entry name" value="SAM-dependent_MTases_sf"/>
</dbReference>
<dbReference type="Pfam" id="PF01029">
    <property type="entry name" value="NusB"/>
    <property type="match status" value="1"/>
</dbReference>
<feature type="binding site" evidence="5">
    <location>
        <position position="308"/>
    </location>
    <ligand>
        <name>S-adenosyl-L-methionine</name>
        <dbReference type="ChEBI" id="CHEBI:59789"/>
    </ligand>
</feature>
<evidence type="ECO:0000313" key="8">
    <source>
        <dbReference type="Proteomes" id="UP000245921"/>
    </source>
</evidence>
<proteinExistence type="inferred from homology"/>
<reference evidence="7 8" key="1">
    <citation type="submission" date="2018-05" db="EMBL/GenBank/DDBJ databases">
        <title>Genomic Encyclopedia of Type Strains, Phase IV (KMG-IV): sequencing the most valuable type-strain genomes for metagenomic binning, comparative biology and taxonomic classification.</title>
        <authorList>
            <person name="Goeker M."/>
        </authorList>
    </citation>
    <scope>NUCLEOTIDE SEQUENCE [LARGE SCALE GENOMIC DNA]</scope>
    <source>
        <strain evidence="7 8">DSM 24906</strain>
    </source>
</reference>
<keyword evidence="2 5" id="KW-0808">Transferase</keyword>
<accession>A0AA45C9B8</accession>
<dbReference type="PRINTS" id="PR02008">
    <property type="entry name" value="RCMTFAMILY"/>
</dbReference>
<gene>
    <name evidence="7" type="ORF">C7380_101261</name>
</gene>
<sequence length="425" mass="49365">MVRLYAFNILKYYYKRGTLSQNDLSQAYSMLEGKDISLLNNLVYGTLRYTVKIDFYLNHLIKNFKSQPPASKTILRLGVYQLLSNFEDYAAVNETVNLVKNKKTRNFVNAVLRNFIRQKNSFKLPKNVEYSIPFDFFNYIKKNFRHNEEIFISHLMKRKKCIRVNTLLSSNENISEWLKNNEINYSIIEGLNDLFVINSEHIRLENTSLYDKGFFYIQNPSSYLASKILNPINEDTVLDACSAPGGKTSHLSQIMKNKGKIISVDNDIIRLEIVQKNVKRLGIKNVDTVLADVSTVEFDFKFDKILLDATCSATATSPVHPEVLLRANIKDSLNYQSIQRKILSNLFKHIKKNGILVYSTCTYYKMENTENMRWLTSNFDVEFIKFDSLLNSLNIEYEFDGFGYYLIPNDVFSGFYISKMKFGGF</sequence>
<dbReference type="InterPro" id="IPR001678">
    <property type="entry name" value="MeTrfase_RsmB-F_NOP2_dom"/>
</dbReference>
<feature type="binding site" evidence="5">
    <location>
        <begin position="241"/>
        <end position="247"/>
    </location>
    <ligand>
        <name>S-adenosyl-L-methionine</name>
        <dbReference type="ChEBI" id="CHEBI:59789"/>
    </ligand>
</feature>
<dbReference type="GO" id="GO:0001510">
    <property type="term" value="P:RNA methylation"/>
    <property type="evidence" value="ECO:0007669"/>
    <property type="project" value="InterPro"/>
</dbReference>
<dbReference type="InterPro" id="IPR023267">
    <property type="entry name" value="RCMT"/>
</dbReference>
<evidence type="ECO:0000256" key="3">
    <source>
        <dbReference type="ARBA" id="ARBA00022691"/>
    </source>
</evidence>
<feature type="binding site" evidence="5">
    <location>
        <position position="265"/>
    </location>
    <ligand>
        <name>S-adenosyl-L-methionine</name>
        <dbReference type="ChEBI" id="CHEBI:59789"/>
    </ligand>
</feature>
<evidence type="ECO:0000313" key="7">
    <source>
        <dbReference type="EMBL" id="PWJ96686.1"/>
    </source>
</evidence>
<dbReference type="GO" id="GO:0008173">
    <property type="term" value="F:RNA methyltransferase activity"/>
    <property type="evidence" value="ECO:0007669"/>
    <property type="project" value="InterPro"/>
</dbReference>
<comment type="caution">
    <text evidence="7">The sequence shown here is derived from an EMBL/GenBank/DDBJ whole genome shotgun (WGS) entry which is preliminary data.</text>
</comment>
<dbReference type="CDD" id="cd02440">
    <property type="entry name" value="AdoMet_MTases"/>
    <property type="match status" value="1"/>
</dbReference>
<evidence type="ECO:0000256" key="4">
    <source>
        <dbReference type="ARBA" id="ARBA00022884"/>
    </source>
</evidence>
<evidence type="ECO:0000256" key="1">
    <source>
        <dbReference type="ARBA" id="ARBA00022603"/>
    </source>
</evidence>
<dbReference type="PANTHER" id="PTHR22807">
    <property type="entry name" value="NOP2 YEAST -RELATED NOL1/NOP2/FMU SUN DOMAIN-CONTAINING"/>
    <property type="match status" value="1"/>
</dbReference>
<dbReference type="PROSITE" id="PS51686">
    <property type="entry name" value="SAM_MT_RSMB_NOP"/>
    <property type="match status" value="1"/>
</dbReference>
<dbReference type="InterPro" id="IPR049560">
    <property type="entry name" value="MeTrfase_RsmB-F_NOP2_cat"/>
</dbReference>
<dbReference type="EMBL" id="QGGI01000001">
    <property type="protein sequence ID" value="PWJ96686.1"/>
    <property type="molecule type" value="Genomic_DNA"/>
</dbReference>
<keyword evidence="4 5" id="KW-0694">RNA-binding</keyword>
<keyword evidence="3 5" id="KW-0949">S-adenosyl-L-methionine</keyword>
<dbReference type="SUPFAM" id="SSF53335">
    <property type="entry name" value="S-adenosyl-L-methionine-dependent methyltransferases"/>
    <property type="match status" value="1"/>
</dbReference>
<dbReference type="Pfam" id="PF01189">
    <property type="entry name" value="Methyltr_RsmB-F"/>
    <property type="match status" value="1"/>
</dbReference>
<dbReference type="Gene3D" id="3.40.50.150">
    <property type="entry name" value="Vaccinia Virus protein VP39"/>
    <property type="match status" value="1"/>
</dbReference>
<feature type="binding site" evidence="5">
    <location>
        <position position="292"/>
    </location>
    <ligand>
        <name>S-adenosyl-L-methionine</name>
        <dbReference type="ChEBI" id="CHEBI:59789"/>
    </ligand>
</feature>
<comment type="similarity">
    <text evidence="5">Belongs to the class I-like SAM-binding methyltransferase superfamily. RsmB/NOP family.</text>
</comment>
<dbReference type="SUPFAM" id="SSF48013">
    <property type="entry name" value="NusB-like"/>
    <property type="match status" value="1"/>
</dbReference>
<dbReference type="InterPro" id="IPR006027">
    <property type="entry name" value="NusB_RsmB_TIM44"/>
</dbReference>
<evidence type="ECO:0000256" key="5">
    <source>
        <dbReference type="PROSITE-ProRule" id="PRU01023"/>
    </source>
</evidence>
<organism evidence="7 8">
    <name type="scientific">Oceanotoga teriensis</name>
    <dbReference type="NCBI Taxonomy" id="515440"/>
    <lineage>
        <taxon>Bacteria</taxon>
        <taxon>Thermotogati</taxon>
        <taxon>Thermotogota</taxon>
        <taxon>Thermotogae</taxon>
        <taxon>Petrotogales</taxon>
        <taxon>Petrotogaceae</taxon>
        <taxon>Oceanotoga</taxon>
    </lineage>
</organism>
<protein>
    <submittedName>
        <fullName evidence="7">16S rRNA (Cytosine967-C5)-methyltransferase</fullName>
    </submittedName>
</protein>
<keyword evidence="1 5" id="KW-0489">Methyltransferase</keyword>
<dbReference type="AlphaFoldDB" id="A0AA45C9B8"/>